<evidence type="ECO:0000313" key="2">
    <source>
        <dbReference type="Proteomes" id="UP001151760"/>
    </source>
</evidence>
<organism evidence="1 2">
    <name type="scientific">Tanacetum coccineum</name>
    <dbReference type="NCBI Taxonomy" id="301880"/>
    <lineage>
        <taxon>Eukaryota</taxon>
        <taxon>Viridiplantae</taxon>
        <taxon>Streptophyta</taxon>
        <taxon>Embryophyta</taxon>
        <taxon>Tracheophyta</taxon>
        <taxon>Spermatophyta</taxon>
        <taxon>Magnoliopsida</taxon>
        <taxon>eudicotyledons</taxon>
        <taxon>Gunneridae</taxon>
        <taxon>Pentapetalae</taxon>
        <taxon>asterids</taxon>
        <taxon>campanulids</taxon>
        <taxon>Asterales</taxon>
        <taxon>Asteraceae</taxon>
        <taxon>Asteroideae</taxon>
        <taxon>Anthemideae</taxon>
        <taxon>Anthemidinae</taxon>
        <taxon>Tanacetum</taxon>
    </lineage>
</organism>
<sequence>MPKLPSRHGKLFLHKGATSMRKISVSFEVLAVITAQQSSLGREMKKLSEQMHSVRVSCELCYGSHLSKDLSNKEQVKEFGEIYYGEFYQRPYPNKMGYQEKRSSLEAKLNMFMAESTKRDKESTDFIMKIKASTQAAIRNNEASLKAMEIRIGQIVQIVRERISGTLPSSTQTNLRDHVKAIASIEETQTNPNITSTLFHFVSFLCRAVERKSVYQDADVLTNLGKLKVNIPHVEALKKMPEYSRHLKELLKNKSRIYDDENRKMNE</sequence>
<dbReference type="Proteomes" id="UP001151760">
    <property type="component" value="Unassembled WGS sequence"/>
</dbReference>
<dbReference type="EMBL" id="BQNB010016623">
    <property type="protein sequence ID" value="GJT53843.1"/>
    <property type="molecule type" value="Genomic_DNA"/>
</dbReference>
<protein>
    <submittedName>
        <fullName evidence="1">Uncharacterized protein</fullName>
    </submittedName>
</protein>
<keyword evidence="2" id="KW-1185">Reference proteome</keyword>
<accession>A0ABQ5ESP0</accession>
<proteinExistence type="predicted"/>
<reference evidence="1" key="1">
    <citation type="journal article" date="2022" name="Int. J. Mol. Sci.">
        <title>Draft Genome of Tanacetum Coccineum: Genomic Comparison of Closely Related Tanacetum-Family Plants.</title>
        <authorList>
            <person name="Yamashiro T."/>
            <person name="Shiraishi A."/>
            <person name="Nakayama K."/>
            <person name="Satake H."/>
        </authorList>
    </citation>
    <scope>NUCLEOTIDE SEQUENCE</scope>
</reference>
<name>A0ABQ5ESP0_9ASTR</name>
<reference evidence="1" key="2">
    <citation type="submission" date="2022-01" db="EMBL/GenBank/DDBJ databases">
        <authorList>
            <person name="Yamashiro T."/>
            <person name="Shiraishi A."/>
            <person name="Satake H."/>
            <person name="Nakayama K."/>
        </authorList>
    </citation>
    <scope>NUCLEOTIDE SEQUENCE</scope>
</reference>
<evidence type="ECO:0000313" key="1">
    <source>
        <dbReference type="EMBL" id="GJT53843.1"/>
    </source>
</evidence>
<comment type="caution">
    <text evidence="1">The sequence shown here is derived from an EMBL/GenBank/DDBJ whole genome shotgun (WGS) entry which is preliminary data.</text>
</comment>
<gene>
    <name evidence="1" type="ORF">Tco_0988897</name>
</gene>